<dbReference type="EC" id="5.6.2.3" evidence="3"/>
<dbReference type="InterPro" id="IPR055446">
    <property type="entry name" value="RecD2_N_OB"/>
</dbReference>
<dbReference type="InParanoid" id="B2A8J3"/>
<evidence type="ECO:0000256" key="1">
    <source>
        <dbReference type="ARBA" id="ARBA00022741"/>
    </source>
</evidence>
<dbReference type="Gene3D" id="3.40.50.300">
    <property type="entry name" value="P-loop containing nucleotide triphosphate hydrolases"/>
    <property type="match status" value="2"/>
</dbReference>
<dbReference type="eggNOG" id="COG0272">
    <property type="taxonomic scope" value="Bacteria"/>
</dbReference>
<evidence type="ECO:0000313" key="8">
    <source>
        <dbReference type="Proteomes" id="UP000001683"/>
    </source>
</evidence>
<dbReference type="Pfam" id="PF18335">
    <property type="entry name" value="SH3_13"/>
    <property type="match status" value="1"/>
</dbReference>
<dbReference type="CDD" id="cd17933">
    <property type="entry name" value="DEXSc_RecD-like"/>
    <property type="match status" value="1"/>
</dbReference>
<reference evidence="7 8" key="1">
    <citation type="submission" date="2008-04" db="EMBL/GenBank/DDBJ databases">
        <title>Complete sequence of chromosome of Natranaerobius thermophilus JW/NM-WN-LF.</title>
        <authorList>
            <consortium name="US DOE Joint Genome Institute"/>
            <person name="Copeland A."/>
            <person name="Lucas S."/>
            <person name="Lapidus A."/>
            <person name="Glavina del Rio T."/>
            <person name="Dalin E."/>
            <person name="Tice H."/>
            <person name="Bruce D."/>
            <person name="Goodwin L."/>
            <person name="Pitluck S."/>
            <person name="Chertkov O."/>
            <person name="Brettin T."/>
            <person name="Detter J.C."/>
            <person name="Han C."/>
            <person name="Kuske C.R."/>
            <person name="Schmutz J."/>
            <person name="Larimer F."/>
            <person name="Land M."/>
            <person name="Hauser L."/>
            <person name="Kyrpides N."/>
            <person name="Lykidis A."/>
            <person name="Mesbah N.M."/>
            <person name="Wiegel J."/>
        </authorList>
    </citation>
    <scope>NUCLEOTIDE SEQUENCE [LARGE SCALE GENOMIC DNA]</scope>
    <source>
        <strain evidence="8">ATCC BAA-1301 / DSM 18059 / JW/NM-WN-LF</strain>
    </source>
</reference>
<dbReference type="HAMAP" id="MF_01488">
    <property type="entry name" value="RecD2"/>
    <property type="match status" value="1"/>
</dbReference>
<comment type="catalytic activity">
    <reaction evidence="3">
        <text>ATP + H2O = ADP + phosphate + H(+)</text>
        <dbReference type="Rhea" id="RHEA:13065"/>
        <dbReference type="ChEBI" id="CHEBI:15377"/>
        <dbReference type="ChEBI" id="CHEBI:15378"/>
        <dbReference type="ChEBI" id="CHEBI:30616"/>
        <dbReference type="ChEBI" id="CHEBI:43474"/>
        <dbReference type="ChEBI" id="CHEBI:456216"/>
        <dbReference type="EC" id="5.6.2.3"/>
    </reaction>
</comment>
<keyword evidence="3" id="KW-0238">DNA-binding</keyword>
<dbReference type="InterPro" id="IPR003583">
    <property type="entry name" value="Hlx-hairpin-Hlx_DNA-bd_motif"/>
</dbReference>
<accession>B2A8J3</accession>
<dbReference type="InterPro" id="IPR027785">
    <property type="entry name" value="UvrD-like_helicase_C"/>
</dbReference>
<dbReference type="SMART" id="SM00382">
    <property type="entry name" value="AAA"/>
    <property type="match status" value="1"/>
</dbReference>
<evidence type="ECO:0000259" key="6">
    <source>
        <dbReference type="SMART" id="SM00382"/>
    </source>
</evidence>
<sequence>MEMAQIEGIIKRVTYHNPENMFTVAKLVTQETRNEITIVGNMPHLTPGERLDLSGEYVDHKKFGKQFQVDSYEIKLPVTVDGLIKFLSSGMIKGIGPKTAESLVEHFGKEVLQVIENTPEKLQEVPGIGKEKAAQISRGFQEHKQIKDIMVFLQEFGVSPAFALKIYRRFGDNTIQKVSENPYSLAREVFGIGFKTADKIAREMGVSVDSEERAKAAVVYLLEEKSQDGNTFLKREELIEALKELEVENVNLNSVLEELVEEKEIVVENIPEAGELIYPAPFFFAEQGIASRLKRLKDGVDRELFPRIQKIAEKYLEEQANLVLSPEQHQVIKQVPETGLMVVTGGPGTGKTTVIKCLMDIFQKAGQKVMLAAPTGRAAKRMSEATGDEAKTIHRLLEFTYDKEEGMKFQRNQDRPLKGDLLIVDEASMIDTILMNNLLKAISPGTRLVLVGDTDQLPSVGAGNVLQDIIESGRIPLVRLKRVFRQARESMVVVNAHRINEGKFPILNAKGKDFYFLPREEPEDVVKTIISLCAKRLPNYNGYHPVNDIQVLSPMRRTVTGVENLNQSLQKVLNPPQKNKAEINFGGACYRTGDKVMQVKNDYEKNVFNGDTGIVTKVDAEENVVNVRYGHGEEIAYEGRELDALVHAYCISVHKSQGSEYPVVVLPVTTQHYIMLQRNLLYTAVTRAKSLVVLVGTKKSIGIAISNKKTDERNTFLQHRIAVYEV</sequence>
<dbReference type="SUPFAM" id="SSF47781">
    <property type="entry name" value="RuvA domain 2-like"/>
    <property type="match status" value="1"/>
</dbReference>
<dbReference type="InterPro" id="IPR027417">
    <property type="entry name" value="P-loop_NTPase"/>
</dbReference>
<dbReference type="InterPro" id="IPR010994">
    <property type="entry name" value="RuvA_2-like"/>
</dbReference>
<feature type="domain" description="Helix-hairpin-helix DNA-binding motif class 1" evidence="5">
    <location>
        <begin position="85"/>
        <end position="106"/>
    </location>
</feature>
<feature type="domain" description="AAA+ ATPase" evidence="6">
    <location>
        <begin position="337"/>
        <end position="488"/>
    </location>
</feature>
<dbReference type="eggNOG" id="COG0507">
    <property type="taxonomic scope" value="Bacteria"/>
</dbReference>
<keyword evidence="3" id="KW-0413">Isomerase</keyword>
<dbReference type="STRING" id="457570.Nther_2311"/>
<dbReference type="GO" id="GO:0016887">
    <property type="term" value="F:ATP hydrolysis activity"/>
    <property type="evidence" value="ECO:0007669"/>
    <property type="project" value="RHEA"/>
</dbReference>
<dbReference type="SUPFAM" id="SSF52540">
    <property type="entry name" value="P-loop containing nucleoside triphosphate hydrolases"/>
    <property type="match status" value="1"/>
</dbReference>
<organism evidence="7 8">
    <name type="scientific">Natranaerobius thermophilus (strain ATCC BAA-1301 / DSM 18059 / JW/NM-WN-LF)</name>
    <dbReference type="NCBI Taxonomy" id="457570"/>
    <lineage>
        <taxon>Bacteria</taxon>
        <taxon>Bacillati</taxon>
        <taxon>Bacillota</taxon>
        <taxon>Clostridia</taxon>
        <taxon>Natranaerobiales</taxon>
        <taxon>Natranaerobiaceae</taxon>
        <taxon>Natranaerobius</taxon>
    </lineage>
</organism>
<dbReference type="GO" id="GO:0017116">
    <property type="term" value="F:single-stranded DNA helicase activity"/>
    <property type="evidence" value="ECO:0007669"/>
    <property type="project" value="TreeGrafter"/>
</dbReference>
<feature type="binding site" evidence="3">
    <location>
        <begin position="348"/>
        <end position="352"/>
    </location>
    <ligand>
        <name>ATP</name>
        <dbReference type="ChEBI" id="CHEBI:30616"/>
    </ligand>
</feature>
<dbReference type="SMART" id="SM00278">
    <property type="entry name" value="HhH1"/>
    <property type="match status" value="3"/>
</dbReference>
<dbReference type="CDD" id="cd18809">
    <property type="entry name" value="SF1_C_RecD"/>
    <property type="match status" value="1"/>
</dbReference>
<proteinExistence type="inferred from homology"/>
<dbReference type="Pfam" id="PF13245">
    <property type="entry name" value="AAA_19"/>
    <property type="match status" value="1"/>
</dbReference>
<dbReference type="Pfam" id="PF14490">
    <property type="entry name" value="HHH_RecD2"/>
    <property type="match status" value="1"/>
</dbReference>
<dbReference type="GO" id="GO:0043139">
    <property type="term" value="F:5'-3' DNA helicase activity"/>
    <property type="evidence" value="ECO:0007669"/>
    <property type="project" value="UniProtKB-UniRule"/>
</dbReference>
<dbReference type="GO" id="GO:0009338">
    <property type="term" value="C:exodeoxyribonuclease V complex"/>
    <property type="evidence" value="ECO:0007669"/>
    <property type="project" value="TreeGrafter"/>
</dbReference>
<keyword evidence="3 7" id="KW-0347">Helicase</keyword>
<dbReference type="FunCoup" id="B2A8J3">
    <property type="interactions" value="148"/>
</dbReference>
<dbReference type="Gene3D" id="1.10.150.20">
    <property type="entry name" value="5' to 3' exonuclease, C-terminal subdomain"/>
    <property type="match status" value="1"/>
</dbReference>
<dbReference type="InterPro" id="IPR050534">
    <property type="entry name" value="Coronavir_polyprotein_1ab"/>
</dbReference>
<evidence type="ECO:0000313" key="7">
    <source>
        <dbReference type="EMBL" id="ACB85877.1"/>
    </source>
</evidence>
<dbReference type="Pfam" id="PF14520">
    <property type="entry name" value="HHH_5"/>
    <property type="match status" value="1"/>
</dbReference>
<feature type="domain" description="Helix-hairpin-helix DNA-binding motif class 1" evidence="5">
    <location>
        <begin position="120"/>
        <end position="139"/>
    </location>
</feature>
<dbReference type="InterPro" id="IPR006345">
    <property type="entry name" value="RecD2"/>
</dbReference>
<reference evidence="7 8" key="2">
    <citation type="journal article" date="2011" name="J. Bacteriol.">
        <title>Complete genome sequence of the anaerobic, halophilic alkalithermophile Natranaerobius thermophilus JW/NM-WN-LF.</title>
        <authorList>
            <person name="Zhao B."/>
            <person name="Mesbah N.M."/>
            <person name="Dalin E."/>
            <person name="Goodwin L."/>
            <person name="Nolan M."/>
            <person name="Pitluck S."/>
            <person name="Chertkov O."/>
            <person name="Brettin T.S."/>
            <person name="Han J."/>
            <person name="Larimer F.W."/>
            <person name="Land M.L."/>
            <person name="Hauser L."/>
            <person name="Kyrpides N."/>
            <person name="Wiegel J."/>
        </authorList>
    </citation>
    <scope>NUCLEOTIDE SEQUENCE [LARGE SCALE GENOMIC DNA]</scope>
    <source>
        <strain evidence="8">ATCC BAA-1301 / DSM 18059 / JW/NM-WN-LF</strain>
    </source>
</reference>
<comment type="similarity">
    <text evidence="3">Belongs to the RecD family. RecD2 subfamily.</text>
</comment>
<keyword evidence="3 7" id="KW-0378">Hydrolase</keyword>
<dbReference type="NCBIfam" id="TIGR01448">
    <property type="entry name" value="recD_rel"/>
    <property type="match status" value="1"/>
</dbReference>
<name>B2A8J3_NATTJ</name>
<feature type="domain" description="Helix-hairpin-helix DNA-binding motif class 1" evidence="5">
    <location>
        <begin position="184"/>
        <end position="203"/>
    </location>
</feature>
<keyword evidence="2 3" id="KW-0067">ATP-binding</keyword>
<comment type="function">
    <text evidence="3">DNA-dependent ATPase and ATP-dependent 5'-3' DNA helicase. Has no activity on blunt DNA or DNA with 3'-overhangs, requires at least 10 bases of 5'-ssDNA for helicase activity.</text>
</comment>
<dbReference type="KEGG" id="nth:Nther_2311"/>
<dbReference type="Gene3D" id="2.30.30.940">
    <property type="match status" value="1"/>
</dbReference>
<dbReference type="EMBL" id="CP001034">
    <property type="protein sequence ID" value="ACB85877.1"/>
    <property type="molecule type" value="Genomic_DNA"/>
</dbReference>
<dbReference type="Pfam" id="PF23139">
    <property type="entry name" value="OB_YrrC"/>
    <property type="match status" value="1"/>
</dbReference>
<evidence type="ECO:0000256" key="2">
    <source>
        <dbReference type="ARBA" id="ARBA00022840"/>
    </source>
</evidence>
<dbReference type="InterPro" id="IPR041451">
    <property type="entry name" value="RecD2_SH13"/>
</dbReference>
<dbReference type="GO" id="GO:0003677">
    <property type="term" value="F:DNA binding"/>
    <property type="evidence" value="ECO:0007669"/>
    <property type="project" value="UniProtKB-UniRule"/>
</dbReference>
<evidence type="ECO:0000259" key="5">
    <source>
        <dbReference type="SMART" id="SM00278"/>
    </source>
</evidence>
<gene>
    <name evidence="3" type="primary">recD2</name>
    <name evidence="7" type="ordered locus">Nther_2311</name>
</gene>
<keyword evidence="1 3" id="KW-0547">Nucleotide-binding</keyword>
<dbReference type="AlphaFoldDB" id="B2A8J3"/>
<keyword evidence="8" id="KW-1185">Reference proteome</keyword>
<dbReference type="Pfam" id="PF13538">
    <property type="entry name" value="UvrD_C_2"/>
    <property type="match status" value="1"/>
</dbReference>
<dbReference type="Proteomes" id="UP000001683">
    <property type="component" value="Chromosome"/>
</dbReference>
<dbReference type="GO" id="GO:0005524">
    <property type="term" value="F:ATP binding"/>
    <property type="evidence" value="ECO:0007669"/>
    <property type="project" value="UniProtKB-UniRule"/>
</dbReference>
<dbReference type="InterPro" id="IPR029493">
    <property type="entry name" value="RecD2-like_HHH"/>
</dbReference>
<dbReference type="HOGENOM" id="CLU_007524_0_3_9"/>
<feature type="coiled-coil region" evidence="4">
    <location>
        <begin position="235"/>
        <end position="262"/>
    </location>
</feature>
<evidence type="ECO:0000256" key="3">
    <source>
        <dbReference type="HAMAP-Rule" id="MF_01488"/>
    </source>
</evidence>
<dbReference type="PANTHER" id="PTHR43788">
    <property type="entry name" value="DNA2/NAM7 HELICASE FAMILY MEMBER"/>
    <property type="match status" value="1"/>
</dbReference>
<evidence type="ECO:0000256" key="4">
    <source>
        <dbReference type="SAM" id="Coils"/>
    </source>
</evidence>
<protein>
    <recommendedName>
        <fullName evidence="3">ATP-dependent RecD2 DNA helicase</fullName>
        <ecNumber evidence="3">5.6.2.3</ecNumber>
    </recommendedName>
    <alternativeName>
        <fullName evidence="3">DNA 5'-3' helicase subunit RecD2</fullName>
    </alternativeName>
</protein>
<dbReference type="InterPro" id="IPR003593">
    <property type="entry name" value="AAA+_ATPase"/>
</dbReference>
<dbReference type="PANTHER" id="PTHR43788:SF6">
    <property type="entry name" value="DNA HELICASE B"/>
    <property type="match status" value="1"/>
</dbReference>
<keyword evidence="4" id="KW-0175">Coiled coil</keyword>
<dbReference type="Gene3D" id="1.10.10.2220">
    <property type="match status" value="1"/>
</dbReference>
<dbReference type="GO" id="GO:0006310">
    <property type="term" value="P:DNA recombination"/>
    <property type="evidence" value="ECO:0007669"/>
    <property type="project" value="InterPro"/>
</dbReference>
<dbReference type="GO" id="GO:0006281">
    <property type="term" value="P:DNA repair"/>
    <property type="evidence" value="ECO:0007669"/>
    <property type="project" value="InterPro"/>
</dbReference>